<dbReference type="GeneID" id="101889168"/>
<name>T1P849_MUSDO</name>
<dbReference type="PANTHER" id="PTHR12243:SF69">
    <property type="entry name" value="SI:CH73-59F11.3"/>
    <property type="match status" value="1"/>
</dbReference>
<keyword evidence="4" id="KW-1185">Reference proteome</keyword>
<protein>
    <submittedName>
        <fullName evidence="2 3">Alcohol dehydrogenase transcription factor</fullName>
    </submittedName>
    <submittedName>
        <fullName evidence="5">Uncharacterized protein LOC101889168</fullName>
    </submittedName>
</protein>
<proteinExistence type="evidence at transcript level"/>
<evidence type="ECO:0000259" key="1">
    <source>
        <dbReference type="PROSITE" id="PS51029"/>
    </source>
</evidence>
<accession>T1P849</accession>
<dbReference type="PROSITE" id="PS51029">
    <property type="entry name" value="MADF"/>
    <property type="match status" value="1"/>
</dbReference>
<dbReference type="RefSeq" id="XP_005179266.1">
    <property type="nucleotide sequence ID" value="XM_005179209.3"/>
</dbReference>
<dbReference type="KEGG" id="mde:101889168"/>
<sequence>MSVFRTDMEFDRKLIELIKANPMLYEKELRSSPYTDMKKKFELWSHIATSLDCDTKYCLLRWKSLRGKYRREVAKLGKEPTWELFDQMKFIDKHIKYQGTQRNLKSPEHQSVPFNCNMEAEQLIEEIHEEDYDDDPLQEAMDEQISTFVPYNTTRERMFPCQQQQQQTIIPSNTTTTTIISSPMQNSGAMKRIEALLEGLGEHNRNKAEKRIVAYLCKCQLKTLSNEDVDDVDI</sequence>
<dbReference type="SMART" id="SM00595">
    <property type="entry name" value="MADF"/>
    <property type="match status" value="1"/>
</dbReference>
<evidence type="ECO:0000313" key="2">
    <source>
        <dbReference type="EMBL" id="AFP59455.1"/>
    </source>
</evidence>
<dbReference type="Pfam" id="PF10545">
    <property type="entry name" value="MADF_DNA_bdg"/>
    <property type="match status" value="1"/>
</dbReference>
<dbReference type="VEuPathDB" id="VectorBase:MDOA009519"/>
<dbReference type="Proteomes" id="UP001652621">
    <property type="component" value="Unplaced"/>
</dbReference>
<dbReference type="OrthoDB" id="10262320at2759"/>
<dbReference type="EMBL" id="KA644826">
    <property type="protein sequence ID" value="AFP59455.1"/>
    <property type="molecule type" value="mRNA"/>
</dbReference>
<reference evidence="5" key="3">
    <citation type="submission" date="2025-04" db="UniProtKB">
        <authorList>
            <consortium name="RefSeq"/>
        </authorList>
    </citation>
    <scope>IDENTIFICATION</scope>
    <source>
        <strain evidence="5">Aabys</strain>
    </source>
</reference>
<dbReference type="GO" id="GO:0005634">
    <property type="term" value="C:nucleus"/>
    <property type="evidence" value="ECO:0007669"/>
    <property type="project" value="TreeGrafter"/>
</dbReference>
<feature type="domain" description="MADF" evidence="1">
    <location>
        <begin position="13"/>
        <end position="96"/>
    </location>
</feature>
<reference evidence="3" key="2">
    <citation type="submission" date="2020-05" db="UniProtKB">
        <authorList>
            <consortium name="EnsemblMetazoa"/>
        </authorList>
    </citation>
    <scope>IDENTIFICATION</scope>
    <source>
        <strain evidence="3">Aabys</strain>
    </source>
</reference>
<dbReference type="InterPro" id="IPR006578">
    <property type="entry name" value="MADF-dom"/>
</dbReference>
<dbReference type="GO" id="GO:0005667">
    <property type="term" value="C:transcription regulator complex"/>
    <property type="evidence" value="ECO:0007669"/>
    <property type="project" value="TreeGrafter"/>
</dbReference>
<reference evidence="2" key="1">
    <citation type="submission" date="2012-08" db="EMBL/GenBank/DDBJ databases">
        <title>Transcriptome of adult Musca domestica launches a platform for comparative house fly gene expression and characterization of differential gene expression among resistant and susceptible house flies.</title>
        <authorList>
            <person name="Liu N."/>
            <person name="Zhang L."/>
            <person name="Li M."/>
            <person name="Reid W."/>
        </authorList>
    </citation>
    <scope>NUCLEOTIDE SEQUENCE</scope>
    <source>
        <strain evidence="2">ALHF</strain>
        <tissue evidence="2">Whole body</tissue>
    </source>
</reference>
<gene>
    <name evidence="5" type="primary">LOC101889168</name>
    <name evidence="3" type="synonym">101889168</name>
</gene>
<evidence type="ECO:0000313" key="3">
    <source>
        <dbReference type="EnsemblMetazoa" id="MDOA009519-PA"/>
    </source>
</evidence>
<organism evidence="2">
    <name type="scientific">Musca domestica</name>
    <name type="common">House fly</name>
    <dbReference type="NCBI Taxonomy" id="7370"/>
    <lineage>
        <taxon>Eukaryota</taxon>
        <taxon>Metazoa</taxon>
        <taxon>Ecdysozoa</taxon>
        <taxon>Arthropoda</taxon>
        <taxon>Hexapoda</taxon>
        <taxon>Insecta</taxon>
        <taxon>Pterygota</taxon>
        <taxon>Neoptera</taxon>
        <taxon>Endopterygota</taxon>
        <taxon>Diptera</taxon>
        <taxon>Brachycera</taxon>
        <taxon>Muscomorpha</taxon>
        <taxon>Muscoidea</taxon>
        <taxon>Muscidae</taxon>
        <taxon>Musca</taxon>
    </lineage>
</organism>
<dbReference type="VEuPathDB" id="VectorBase:MDOMA2_004938"/>
<dbReference type="EnsemblMetazoa" id="MDOA009519-RA">
    <property type="protein sequence ID" value="MDOA009519-PA"/>
    <property type="gene ID" value="MDOA009519"/>
</dbReference>
<dbReference type="AlphaFoldDB" id="T1P849"/>
<dbReference type="InterPro" id="IPR039353">
    <property type="entry name" value="TF_Adf1"/>
</dbReference>
<dbReference type="GO" id="GO:0006357">
    <property type="term" value="P:regulation of transcription by RNA polymerase II"/>
    <property type="evidence" value="ECO:0007669"/>
    <property type="project" value="TreeGrafter"/>
</dbReference>
<evidence type="ECO:0000313" key="5">
    <source>
        <dbReference type="RefSeq" id="XP_005179266.1"/>
    </source>
</evidence>
<dbReference type="PANTHER" id="PTHR12243">
    <property type="entry name" value="MADF DOMAIN TRANSCRIPTION FACTOR"/>
    <property type="match status" value="1"/>
</dbReference>
<evidence type="ECO:0000313" key="4">
    <source>
        <dbReference type="Proteomes" id="UP001652621"/>
    </source>
</evidence>
<dbReference type="eggNOG" id="ENOG502SCCI">
    <property type="taxonomic scope" value="Eukaryota"/>
</dbReference>